<dbReference type="Gene3D" id="3.10.100.10">
    <property type="entry name" value="Mannose-Binding Protein A, subunit A"/>
    <property type="match status" value="1"/>
</dbReference>
<organism evidence="3 4">
    <name type="scientific">Naja naja</name>
    <name type="common">Indian cobra</name>
    <dbReference type="NCBI Taxonomy" id="35670"/>
    <lineage>
        <taxon>Eukaryota</taxon>
        <taxon>Metazoa</taxon>
        <taxon>Chordata</taxon>
        <taxon>Craniata</taxon>
        <taxon>Vertebrata</taxon>
        <taxon>Euteleostomi</taxon>
        <taxon>Lepidosauria</taxon>
        <taxon>Squamata</taxon>
        <taxon>Bifurcata</taxon>
        <taxon>Unidentata</taxon>
        <taxon>Episquamata</taxon>
        <taxon>Toxicofera</taxon>
        <taxon>Serpentes</taxon>
        <taxon>Colubroidea</taxon>
        <taxon>Elapidae</taxon>
        <taxon>Elapinae</taxon>
        <taxon>Naja</taxon>
    </lineage>
</organism>
<dbReference type="Ensembl" id="ENSNNAT00000024550.1">
    <property type="protein sequence ID" value="ENSNNAP00000023416.1"/>
    <property type="gene ID" value="ENSNNAG00000015418.1"/>
</dbReference>
<dbReference type="InterPro" id="IPR016186">
    <property type="entry name" value="C-type_lectin-like/link_sf"/>
</dbReference>
<comment type="subcellular location">
    <subcellularLocation>
        <location evidence="1">Secreted</location>
    </subcellularLocation>
</comment>
<evidence type="ECO:0000313" key="3">
    <source>
        <dbReference type="Ensembl" id="ENSNNAP00000023416.1"/>
    </source>
</evidence>
<dbReference type="PANTHER" id="PTHR45710:SF26">
    <property type="entry name" value="RH26557P"/>
    <property type="match status" value="1"/>
</dbReference>
<evidence type="ECO:0000256" key="1">
    <source>
        <dbReference type="ARBA" id="ARBA00004613"/>
    </source>
</evidence>
<dbReference type="GO" id="GO:0005576">
    <property type="term" value="C:extracellular region"/>
    <property type="evidence" value="ECO:0007669"/>
    <property type="project" value="UniProtKB-SubCell"/>
</dbReference>
<evidence type="ECO:0000313" key="4">
    <source>
        <dbReference type="Proteomes" id="UP000694559"/>
    </source>
</evidence>
<dbReference type="OrthoDB" id="10059571at2759"/>
<sequence>MYIIFYLRISTEGEQSLTRFLCTFLWRTLVPLNHQQNAIDCPPDWIGYQEHCYKFSGEKNWKESQNVCISHTASLAKITQEEKVSNVTVLASINQFLEIMLIFFPDIPKTNLLRCLSEQKLHDPLNLLQVPKSVSFTKQNLLI</sequence>
<evidence type="ECO:0008006" key="5">
    <source>
        <dbReference type="Google" id="ProtNLM"/>
    </source>
</evidence>
<dbReference type="GeneTree" id="ENSGT01000000218859"/>
<keyword evidence="4" id="KW-1185">Reference proteome</keyword>
<dbReference type="AlphaFoldDB" id="A0A8C7E4L2"/>
<accession>A0A8C7E4L2</accession>
<reference evidence="3" key="2">
    <citation type="submission" date="2025-09" db="UniProtKB">
        <authorList>
            <consortium name="Ensembl"/>
        </authorList>
    </citation>
    <scope>IDENTIFICATION</scope>
</reference>
<dbReference type="PANTHER" id="PTHR45710">
    <property type="entry name" value="C-TYPE LECTIN DOMAIN-CONTAINING PROTEIN 180"/>
    <property type="match status" value="1"/>
</dbReference>
<dbReference type="SUPFAM" id="SSF56436">
    <property type="entry name" value="C-type lectin-like"/>
    <property type="match status" value="1"/>
</dbReference>
<keyword evidence="2" id="KW-0964">Secreted</keyword>
<dbReference type="InterPro" id="IPR050828">
    <property type="entry name" value="C-type_lectin/matrix_domain"/>
</dbReference>
<evidence type="ECO:0000256" key="2">
    <source>
        <dbReference type="ARBA" id="ARBA00022525"/>
    </source>
</evidence>
<dbReference type="InterPro" id="IPR016187">
    <property type="entry name" value="CTDL_fold"/>
</dbReference>
<name>A0A8C7E4L2_NAJNA</name>
<dbReference type="Proteomes" id="UP000694559">
    <property type="component" value="Unplaced"/>
</dbReference>
<reference evidence="3" key="1">
    <citation type="submission" date="2025-08" db="UniProtKB">
        <authorList>
            <consortium name="Ensembl"/>
        </authorList>
    </citation>
    <scope>IDENTIFICATION</scope>
</reference>
<proteinExistence type="predicted"/>
<protein>
    <recommendedName>
        <fullName evidence="5">C-type lectin domain-containing protein</fullName>
    </recommendedName>
</protein>